<feature type="domain" description="Peptidase S24/S26A/S26B/S26C" evidence="1">
    <location>
        <begin position="3"/>
        <end position="84"/>
    </location>
</feature>
<dbReference type="Proteomes" id="UP000286434">
    <property type="component" value="Unassembled WGS sequence"/>
</dbReference>
<dbReference type="RefSeq" id="WP_013877720.1">
    <property type="nucleotide sequence ID" value="NZ_CP021839.1"/>
</dbReference>
<dbReference type="AlphaFoldDB" id="A0AAX1ZZB9"/>
<gene>
    <name evidence="2" type="ORF">EA138_09615</name>
</gene>
<dbReference type="InterPro" id="IPR039418">
    <property type="entry name" value="LexA-like"/>
</dbReference>
<protein>
    <submittedName>
        <fullName evidence="2">Helix-turn-helix transcriptional regulator</fullName>
    </submittedName>
</protein>
<name>A0AAX1ZZB9_9BACL</name>
<dbReference type="Pfam" id="PF00717">
    <property type="entry name" value="Peptidase_S24"/>
    <property type="match status" value="1"/>
</dbReference>
<dbReference type="CDD" id="cd06529">
    <property type="entry name" value="S24_LexA-like"/>
    <property type="match status" value="1"/>
</dbReference>
<evidence type="ECO:0000313" key="3">
    <source>
        <dbReference type="Proteomes" id="UP000286434"/>
    </source>
</evidence>
<evidence type="ECO:0000313" key="2">
    <source>
        <dbReference type="EMBL" id="RWU12017.1"/>
    </source>
</evidence>
<reference evidence="2 3" key="1">
    <citation type="submission" date="2019-01" db="EMBL/GenBank/DDBJ databases">
        <title>Anoxybacillus flavithermus in powdered infant formula.</title>
        <authorList>
            <person name="Rhee M.S."/>
            <person name="Choi I.-G."/>
            <person name="Cho T.J."/>
            <person name="Park B."/>
        </authorList>
    </citation>
    <scope>NUCLEOTIDE SEQUENCE [LARGE SCALE GENOMIC DNA]</scope>
    <source>
        <strain evidence="2 3">FHS-PPAM212</strain>
    </source>
</reference>
<organism evidence="2 3">
    <name type="scientific">Anoxybacillus flavithermus</name>
    <dbReference type="NCBI Taxonomy" id="33934"/>
    <lineage>
        <taxon>Bacteria</taxon>
        <taxon>Bacillati</taxon>
        <taxon>Bacillota</taxon>
        <taxon>Bacilli</taxon>
        <taxon>Bacillales</taxon>
        <taxon>Anoxybacillaceae</taxon>
        <taxon>Anoxybacillus</taxon>
    </lineage>
</organism>
<proteinExistence type="predicted"/>
<sequence length="98" mass="10826">MGNLFVLHVTDDQMAPTILAGDTAIVDTSVKPLPNGKDVAVLAVDGKIHVCRFTRRENRIVMAYDNGTTRIIPERQVEVIGKVILVSFNPEIKPLENE</sequence>
<accession>A0AAX1ZZB9</accession>
<dbReference type="EMBL" id="SBBW01000038">
    <property type="protein sequence ID" value="RWU12017.1"/>
    <property type="molecule type" value="Genomic_DNA"/>
</dbReference>
<dbReference type="SUPFAM" id="SSF51306">
    <property type="entry name" value="LexA/Signal peptidase"/>
    <property type="match status" value="1"/>
</dbReference>
<dbReference type="InterPro" id="IPR036286">
    <property type="entry name" value="LexA/Signal_pep-like_sf"/>
</dbReference>
<dbReference type="InterPro" id="IPR015927">
    <property type="entry name" value="Peptidase_S24_S26A/B/C"/>
</dbReference>
<evidence type="ECO:0000259" key="1">
    <source>
        <dbReference type="Pfam" id="PF00717"/>
    </source>
</evidence>
<comment type="caution">
    <text evidence="2">The sequence shown here is derived from an EMBL/GenBank/DDBJ whole genome shotgun (WGS) entry which is preliminary data.</text>
</comment>
<dbReference type="Gene3D" id="2.10.109.10">
    <property type="entry name" value="Umud Fragment, subunit A"/>
    <property type="match status" value="1"/>
</dbReference>